<accession>A0ABN9QFY2</accession>
<name>A0ABN9QFY2_9DINO</name>
<evidence type="ECO:0000313" key="1">
    <source>
        <dbReference type="EMBL" id="CAK0803802.1"/>
    </source>
</evidence>
<dbReference type="Proteomes" id="UP001189429">
    <property type="component" value="Unassembled WGS sequence"/>
</dbReference>
<organism evidence="1 2">
    <name type="scientific">Prorocentrum cordatum</name>
    <dbReference type="NCBI Taxonomy" id="2364126"/>
    <lineage>
        <taxon>Eukaryota</taxon>
        <taxon>Sar</taxon>
        <taxon>Alveolata</taxon>
        <taxon>Dinophyceae</taxon>
        <taxon>Prorocentrales</taxon>
        <taxon>Prorocentraceae</taxon>
        <taxon>Prorocentrum</taxon>
    </lineage>
</organism>
<dbReference type="EMBL" id="CAUYUJ010003092">
    <property type="protein sequence ID" value="CAK0803802.1"/>
    <property type="molecule type" value="Genomic_DNA"/>
</dbReference>
<gene>
    <name evidence="1" type="ORF">PCOR1329_LOCUS10839</name>
</gene>
<proteinExistence type="predicted"/>
<keyword evidence="2" id="KW-1185">Reference proteome</keyword>
<evidence type="ECO:0000313" key="2">
    <source>
        <dbReference type="Proteomes" id="UP001189429"/>
    </source>
</evidence>
<sequence>ALPLVVKSVLSNLDFGYPSDTMFFACAIADAGSKFWSPPESASIAPPATPKTARATPGMVKRFMYHKAAQIACVLSEASDVFGTGDRGGPGHDAAVAASLDALLDYVKKHSSAPEASAQSDSKFLACDGSEMGAWTLHWAGAIISFSTSEFEKGLAPKGAGAPRMQAGPLAIADLGAMLGKKARGMKSAGASDERKLTAEFFQMETTRATPPRAALVANIKSMKVHPNYVHLAFPNPVGHA</sequence>
<protein>
    <submittedName>
        <fullName evidence="1">Uncharacterized protein</fullName>
    </submittedName>
</protein>
<feature type="non-terminal residue" evidence="1">
    <location>
        <position position="1"/>
    </location>
</feature>
<comment type="caution">
    <text evidence="1">The sequence shown here is derived from an EMBL/GenBank/DDBJ whole genome shotgun (WGS) entry which is preliminary data.</text>
</comment>
<reference evidence="1" key="1">
    <citation type="submission" date="2023-10" db="EMBL/GenBank/DDBJ databases">
        <authorList>
            <person name="Chen Y."/>
            <person name="Shah S."/>
            <person name="Dougan E. K."/>
            <person name="Thang M."/>
            <person name="Chan C."/>
        </authorList>
    </citation>
    <scope>NUCLEOTIDE SEQUENCE [LARGE SCALE GENOMIC DNA]</scope>
</reference>